<feature type="transmembrane region" description="Helical" evidence="2">
    <location>
        <begin position="139"/>
        <end position="157"/>
    </location>
</feature>
<dbReference type="SUPFAM" id="SSF56219">
    <property type="entry name" value="DNase I-like"/>
    <property type="match status" value="1"/>
</dbReference>
<keyword evidence="4" id="KW-0255">Endonuclease</keyword>
<dbReference type="EMBL" id="CP101988">
    <property type="protein sequence ID" value="UUI76191.1"/>
    <property type="molecule type" value="Genomic_DNA"/>
</dbReference>
<evidence type="ECO:0000259" key="3">
    <source>
        <dbReference type="Pfam" id="PF03372"/>
    </source>
</evidence>
<dbReference type="Gene3D" id="3.60.10.10">
    <property type="entry name" value="Endonuclease/exonuclease/phosphatase"/>
    <property type="match status" value="1"/>
</dbReference>
<feature type="transmembrane region" description="Helical" evidence="2">
    <location>
        <begin position="50"/>
        <end position="72"/>
    </location>
</feature>
<dbReference type="InterPro" id="IPR005135">
    <property type="entry name" value="Endo/exonuclease/phosphatase"/>
</dbReference>
<gene>
    <name evidence="4" type="ORF">NP064_04620</name>
</gene>
<dbReference type="RefSeq" id="WP_227570835.1">
    <property type="nucleotide sequence ID" value="NZ_CP101988.1"/>
</dbReference>
<feature type="transmembrane region" description="Helical" evidence="2">
    <location>
        <begin position="279"/>
        <end position="299"/>
    </location>
</feature>
<feature type="transmembrane region" description="Helical" evidence="2">
    <location>
        <begin position="311"/>
        <end position="331"/>
    </location>
</feature>
<organism evidence="4 5">
    <name type="scientific">Cellulomonas chengniuliangii</name>
    <dbReference type="NCBI Taxonomy" id="2968084"/>
    <lineage>
        <taxon>Bacteria</taxon>
        <taxon>Bacillati</taxon>
        <taxon>Actinomycetota</taxon>
        <taxon>Actinomycetes</taxon>
        <taxon>Micrococcales</taxon>
        <taxon>Cellulomonadaceae</taxon>
        <taxon>Cellulomonas</taxon>
    </lineage>
</organism>
<name>A0ABY5L3W0_9CELL</name>
<sequence length="654" mass="66989">MTSPDRTSPPDAGTPTRVVLVALLSVLAIEAVRASGPLLDRAFASGVVTVGVTALTTYAAVGLVVAALLLGTGRLAAGAPSGRTVLAGALLLGVARLAVQALEGAARFAVGLGTAAVAVAALTLAVAFVAGRRHGAREAAIGLALGAGLAAALQLALGTWDAYWRHGPLGWAITVALVLGTVAVARVVRHEVVDMRPRRLWVLGPFLAIAVMVLANPAFAASQSGSRLDVAGLVVVGASTVAVWLMLDPQRLNGETRVLAAVTTPLALLAAFLTQGTSALVAVAALGVAAPVVLVTALSTRRPAPRGGVRMTLAGAVVGLALILPLALYLVDYDVPLGIDNAWVLVGAGVALACGGLRRRLPPPPGTDPRASEPEPEAPRSNPVRANALRLLVIPAVVLALVGWVPSSPGSASSERARSDELVLLSWNLHYGVEPATDVDLERIATVIEQQDPDVVALQEVSRGWVLGGGVDMATWLSHRLGMELAYAPAADAQMGNALLSRSALADQVATALPIGAGPQRRSAITATVTLAGGDPIRLTSVHLQHREENTPTRIDQLETLLAAVPHGGEPAVIAGDLNAEPGWPEIELLEDAGWSSAIDSAGDADALTFPSDDPQVRIDWVLGAQVAFSDVRVLTGLGSSDHLPIVARVRPAG</sequence>
<keyword evidence="2" id="KW-1133">Transmembrane helix</keyword>
<feature type="transmembrane region" description="Helical" evidence="2">
    <location>
        <begin position="388"/>
        <end position="406"/>
    </location>
</feature>
<proteinExistence type="predicted"/>
<feature type="transmembrane region" description="Helical" evidence="2">
    <location>
        <begin position="108"/>
        <end position="130"/>
    </location>
</feature>
<evidence type="ECO:0000256" key="2">
    <source>
        <dbReference type="SAM" id="Phobius"/>
    </source>
</evidence>
<keyword evidence="2" id="KW-0472">Membrane</keyword>
<feature type="transmembrane region" description="Helical" evidence="2">
    <location>
        <begin position="230"/>
        <end position="247"/>
    </location>
</feature>
<feature type="region of interest" description="Disordered" evidence="1">
    <location>
        <begin position="359"/>
        <end position="382"/>
    </location>
</feature>
<feature type="transmembrane region" description="Helical" evidence="2">
    <location>
        <begin position="169"/>
        <end position="188"/>
    </location>
</feature>
<reference evidence="4 5" key="1">
    <citation type="submission" date="2022-07" db="EMBL/GenBank/DDBJ databases">
        <title>Novel species in genus cellulomonas.</title>
        <authorList>
            <person name="Ye L."/>
        </authorList>
    </citation>
    <scope>NUCLEOTIDE SEQUENCE [LARGE SCALE GENOMIC DNA]</scope>
    <source>
        <strain evidence="5">zg-Y338</strain>
    </source>
</reference>
<dbReference type="PANTHER" id="PTHR14859">
    <property type="entry name" value="CALCOFLUOR WHITE HYPERSENSITIVE PROTEIN PRECURSOR"/>
    <property type="match status" value="1"/>
</dbReference>
<dbReference type="Proteomes" id="UP001316189">
    <property type="component" value="Chromosome"/>
</dbReference>
<keyword evidence="4" id="KW-0540">Nuclease</keyword>
<dbReference type="InterPro" id="IPR036691">
    <property type="entry name" value="Endo/exonu/phosph_ase_sf"/>
</dbReference>
<feature type="domain" description="Endonuclease/exonuclease/phosphatase" evidence="3">
    <location>
        <begin position="425"/>
        <end position="643"/>
    </location>
</feature>
<feature type="transmembrane region" description="Helical" evidence="2">
    <location>
        <begin position="337"/>
        <end position="357"/>
    </location>
</feature>
<keyword evidence="5" id="KW-1185">Reference proteome</keyword>
<feature type="transmembrane region" description="Helical" evidence="2">
    <location>
        <begin position="84"/>
        <end position="102"/>
    </location>
</feature>
<evidence type="ECO:0000313" key="4">
    <source>
        <dbReference type="EMBL" id="UUI76191.1"/>
    </source>
</evidence>
<dbReference type="GO" id="GO:0004519">
    <property type="term" value="F:endonuclease activity"/>
    <property type="evidence" value="ECO:0007669"/>
    <property type="project" value="UniProtKB-KW"/>
</dbReference>
<dbReference type="Pfam" id="PF03372">
    <property type="entry name" value="Exo_endo_phos"/>
    <property type="match status" value="1"/>
</dbReference>
<evidence type="ECO:0000256" key="1">
    <source>
        <dbReference type="SAM" id="MobiDB-lite"/>
    </source>
</evidence>
<accession>A0ABY5L3W0</accession>
<keyword evidence="4" id="KW-0378">Hydrolase</keyword>
<feature type="transmembrane region" description="Helical" evidence="2">
    <location>
        <begin position="200"/>
        <end position="218"/>
    </location>
</feature>
<dbReference type="InterPro" id="IPR051916">
    <property type="entry name" value="GPI-anchor_lipid_remodeler"/>
</dbReference>
<evidence type="ECO:0000313" key="5">
    <source>
        <dbReference type="Proteomes" id="UP001316189"/>
    </source>
</evidence>
<dbReference type="PANTHER" id="PTHR14859:SF1">
    <property type="entry name" value="PGAP2-INTERACTING PROTEIN"/>
    <property type="match status" value="1"/>
</dbReference>
<keyword evidence="2" id="KW-0812">Transmembrane</keyword>
<feature type="transmembrane region" description="Helical" evidence="2">
    <location>
        <begin position="256"/>
        <end position="273"/>
    </location>
</feature>
<protein>
    <submittedName>
        <fullName evidence="4">Endonuclease/exonuclease/phosphatase family protein</fullName>
    </submittedName>
</protein>